<comment type="subcellular location">
    <subcellularLocation>
        <location evidence="1">Membrane</location>
        <topology evidence="1">Multi-pass membrane protein</topology>
    </subcellularLocation>
</comment>
<keyword evidence="4" id="KW-0378">Hydrolase</keyword>
<dbReference type="InterPro" id="IPR022764">
    <property type="entry name" value="Peptidase_S54_rhomboid_dom"/>
</dbReference>
<dbReference type="STRING" id="996342.SAMN05443551_0353"/>
<dbReference type="PANTHER" id="PTHR22936:SF69">
    <property type="entry name" value="RHOMBOID-LIKE PROTEIN"/>
    <property type="match status" value="1"/>
</dbReference>
<name>A0A1M5M0T0_9RHOB</name>
<evidence type="ECO:0000256" key="3">
    <source>
        <dbReference type="ARBA" id="ARBA00022692"/>
    </source>
</evidence>
<dbReference type="SUPFAM" id="SSF144091">
    <property type="entry name" value="Rhomboid-like"/>
    <property type="match status" value="1"/>
</dbReference>
<dbReference type="InterPro" id="IPR035952">
    <property type="entry name" value="Rhomboid-like_sf"/>
</dbReference>
<sequence length="229" mass="24946">MTEPHNEPPVNPLPPIVIALFLVIVGIEAVLNLGARGIVGGADAVGWRIGVMERYAFSSEIFTWMRETGRWPIEHVMRTVTYPFVHASFTHALFAGVMLLALGKMVGEEMGSFAVLAIFFVSAAGGALLYAMLIGRPTPLIGAFPAVYGLIGGFTYMLWLRLGQLGEKQIRAFSLIGFLLFIQLVFGLLFGSNAEWVADLAGFALGFALSTILVPGGWARMVERLRQRD</sequence>
<evidence type="ECO:0000256" key="4">
    <source>
        <dbReference type="ARBA" id="ARBA00022801"/>
    </source>
</evidence>
<feature type="transmembrane region" description="Helical" evidence="8">
    <location>
        <begin position="114"/>
        <end position="134"/>
    </location>
</feature>
<proteinExistence type="predicted"/>
<reference evidence="10 11" key="1">
    <citation type="submission" date="2016-11" db="EMBL/GenBank/DDBJ databases">
        <authorList>
            <person name="Jaros S."/>
            <person name="Januszkiewicz K."/>
            <person name="Wedrychowicz H."/>
        </authorList>
    </citation>
    <scope>NUCLEOTIDE SEQUENCE [LARGE SCALE GENOMIC DNA]</scope>
    <source>
        <strain evidence="10 11">DSM 29431</strain>
    </source>
</reference>
<dbReference type="OrthoDB" id="7836448at2"/>
<feature type="transmembrane region" description="Helical" evidence="8">
    <location>
        <begin position="84"/>
        <end position="102"/>
    </location>
</feature>
<keyword evidence="6 8" id="KW-1133">Transmembrane helix</keyword>
<feature type="transmembrane region" description="Helical" evidence="8">
    <location>
        <begin position="196"/>
        <end position="218"/>
    </location>
</feature>
<dbReference type="InterPro" id="IPR002610">
    <property type="entry name" value="Peptidase_S54_rhomboid-like"/>
</dbReference>
<dbReference type="Gene3D" id="1.20.1540.10">
    <property type="entry name" value="Rhomboid-like"/>
    <property type="match status" value="1"/>
</dbReference>
<keyword evidence="3 8" id="KW-0812">Transmembrane</keyword>
<dbReference type="Proteomes" id="UP000184221">
    <property type="component" value="Unassembled WGS sequence"/>
</dbReference>
<evidence type="ECO:0000259" key="9">
    <source>
        <dbReference type="Pfam" id="PF01694"/>
    </source>
</evidence>
<keyword evidence="11" id="KW-1185">Reference proteome</keyword>
<keyword evidence="5" id="KW-0720">Serine protease</keyword>
<evidence type="ECO:0000313" key="10">
    <source>
        <dbReference type="EMBL" id="SHG70865.1"/>
    </source>
</evidence>
<keyword evidence="7 8" id="KW-0472">Membrane</keyword>
<dbReference type="Pfam" id="PF01694">
    <property type="entry name" value="Rhomboid"/>
    <property type="match status" value="1"/>
</dbReference>
<evidence type="ECO:0000256" key="7">
    <source>
        <dbReference type="ARBA" id="ARBA00023136"/>
    </source>
</evidence>
<dbReference type="EMBL" id="FQXC01000001">
    <property type="protein sequence ID" value="SHG70865.1"/>
    <property type="molecule type" value="Genomic_DNA"/>
</dbReference>
<protein>
    <submittedName>
        <fullName evidence="10">Rhomboid family protein</fullName>
    </submittedName>
</protein>
<dbReference type="PANTHER" id="PTHR22936">
    <property type="entry name" value="RHOMBOID-RELATED"/>
    <property type="match status" value="1"/>
</dbReference>
<dbReference type="AlphaFoldDB" id="A0A1M5M0T0"/>
<feature type="transmembrane region" description="Helical" evidence="8">
    <location>
        <begin position="140"/>
        <end position="160"/>
    </location>
</feature>
<keyword evidence="2" id="KW-0645">Protease</keyword>
<evidence type="ECO:0000256" key="2">
    <source>
        <dbReference type="ARBA" id="ARBA00022670"/>
    </source>
</evidence>
<evidence type="ECO:0000313" key="11">
    <source>
        <dbReference type="Proteomes" id="UP000184221"/>
    </source>
</evidence>
<evidence type="ECO:0000256" key="8">
    <source>
        <dbReference type="SAM" id="Phobius"/>
    </source>
</evidence>
<feature type="transmembrane region" description="Helical" evidence="8">
    <location>
        <begin position="172"/>
        <end position="190"/>
    </location>
</feature>
<dbReference type="RefSeq" id="WP_072775808.1">
    <property type="nucleotide sequence ID" value="NZ_FQXC01000001.1"/>
</dbReference>
<organism evidence="10 11">
    <name type="scientific">Marivita hallyeonensis</name>
    <dbReference type="NCBI Taxonomy" id="996342"/>
    <lineage>
        <taxon>Bacteria</taxon>
        <taxon>Pseudomonadati</taxon>
        <taxon>Pseudomonadota</taxon>
        <taxon>Alphaproteobacteria</taxon>
        <taxon>Rhodobacterales</taxon>
        <taxon>Roseobacteraceae</taxon>
        <taxon>Marivita</taxon>
    </lineage>
</organism>
<evidence type="ECO:0000256" key="6">
    <source>
        <dbReference type="ARBA" id="ARBA00022989"/>
    </source>
</evidence>
<feature type="transmembrane region" description="Helical" evidence="8">
    <location>
        <begin position="12"/>
        <end position="33"/>
    </location>
</feature>
<dbReference type="GO" id="GO:0006508">
    <property type="term" value="P:proteolysis"/>
    <property type="evidence" value="ECO:0007669"/>
    <property type="project" value="UniProtKB-KW"/>
</dbReference>
<dbReference type="GO" id="GO:0004252">
    <property type="term" value="F:serine-type endopeptidase activity"/>
    <property type="evidence" value="ECO:0007669"/>
    <property type="project" value="InterPro"/>
</dbReference>
<gene>
    <name evidence="10" type="ORF">SAMN05443551_0353</name>
</gene>
<accession>A0A1M5M0T0</accession>
<dbReference type="GO" id="GO:0016020">
    <property type="term" value="C:membrane"/>
    <property type="evidence" value="ECO:0007669"/>
    <property type="project" value="UniProtKB-SubCell"/>
</dbReference>
<feature type="domain" description="Peptidase S54 rhomboid" evidence="9">
    <location>
        <begin position="75"/>
        <end position="214"/>
    </location>
</feature>
<evidence type="ECO:0000256" key="5">
    <source>
        <dbReference type="ARBA" id="ARBA00022825"/>
    </source>
</evidence>
<evidence type="ECO:0000256" key="1">
    <source>
        <dbReference type="ARBA" id="ARBA00004141"/>
    </source>
</evidence>